<dbReference type="EMBL" id="JAHRHJ020000003">
    <property type="protein sequence ID" value="KAH9322665.1"/>
    <property type="molecule type" value="Genomic_DNA"/>
</dbReference>
<feature type="domain" description="Carbohydrate kinase PfkB" evidence="1">
    <location>
        <begin position="128"/>
        <end position="413"/>
    </location>
</feature>
<reference evidence="2 3" key="1">
    <citation type="journal article" date="2021" name="Nat. Plants">
        <title>The Taxus genome provides insights into paclitaxel biosynthesis.</title>
        <authorList>
            <person name="Xiong X."/>
            <person name="Gou J."/>
            <person name="Liao Q."/>
            <person name="Li Y."/>
            <person name="Zhou Q."/>
            <person name="Bi G."/>
            <person name="Li C."/>
            <person name="Du R."/>
            <person name="Wang X."/>
            <person name="Sun T."/>
            <person name="Guo L."/>
            <person name="Liang H."/>
            <person name="Lu P."/>
            <person name="Wu Y."/>
            <person name="Zhang Z."/>
            <person name="Ro D.K."/>
            <person name="Shang Y."/>
            <person name="Huang S."/>
            <person name="Yan J."/>
        </authorList>
    </citation>
    <scope>NUCLEOTIDE SEQUENCE [LARGE SCALE GENOMIC DNA]</scope>
    <source>
        <strain evidence="2">Ta-2019</strain>
    </source>
</reference>
<gene>
    <name evidence="2" type="ORF">KI387_017304</name>
</gene>
<organism evidence="2 3">
    <name type="scientific">Taxus chinensis</name>
    <name type="common">Chinese yew</name>
    <name type="synonym">Taxus wallichiana var. chinensis</name>
    <dbReference type="NCBI Taxonomy" id="29808"/>
    <lineage>
        <taxon>Eukaryota</taxon>
        <taxon>Viridiplantae</taxon>
        <taxon>Streptophyta</taxon>
        <taxon>Embryophyta</taxon>
        <taxon>Tracheophyta</taxon>
        <taxon>Spermatophyta</taxon>
        <taxon>Pinopsida</taxon>
        <taxon>Pinidae</taxon>
        <taxon>Conifers II</taxon>
        <taxon>Cupressales</taxon>
        <taxon>Taxaceae</taxon>
        <taxon>Taxus</taxon>
    </lineage>
</organism>
<feature type="non-terminal residue" evidence="2">
    <location>
        <position position="1"/>
    </location>
</feature>
<evidence type="ECO:0000259" key="1">
    <source>
        <dbReference type="Pfam" id="PF00294"/>
    </source>
</evidence>
<dbReference type="Proteomes" id="UP000824469">
    <property type="component" value="Unassembled WGS sequence"/>
</dbReference>
<dbReference type="Gene3D" id="3.40.1190.20">
    <property type="match status" value="1"/>
</dbReference>
<accession>A0AA38GKE3</accession>
<dbReference type="InterPro" id="IPR011611">
    <property type="entry name" value="PfkB_dom"/>
</dbReference>
<dbReference type="SUPFAM" id="SSF53613">
    <property type="entry name" value="Ribokinase-like"/>
    <property type="match status" value="1"/>
</dbReference>
<protein>
    <recommendedName>
        <fullName evidence="1">Carbohydrate kinase PfkB domain-containing protein</fullName>
    </recommendedName>
</protein>
<dbReference type="AlphaFoldDB" id="A0AA38GKE3"/>
<sequence>MSLHYHDCCIRKTRCIFTPESCRQEGILGSTRVKIVVGWEGSHGKPWKRETSNAVKKKSCKYSSRKTAAAVLINDDKFRGVSKSVLKTVDVVTLGNLCVDIVLNVPELPPSSLEDRYQVMHQLVASNPDKRYWEAGGNCNFAIAAARIGLNCVTLGQVGNEKYGWFLREVLEKEGVTIIGIDENGERLSSNNDETVLCWVLVDPGRHHSFCRRRLFGGGISSQFDFNKEPAFRWISKLSAKAEGLIKQSKVLFCNGFLFDELCPAVIASILECARDAGTAIFFDPGPRNDSLLRGTLEQQQTLRRILSMSDVLLLTADEAESLTKISNPVLAAQDLLQSGLITKWVIIKLGSRGSLMVTSNGCHYTPAFKVDVADTVGCGDSFASAIVAGYINSMPVITTLALANAVGGATAMGCGAGRNVATFEK</sequence>
<evidence type="ECO:0000313" key="2">
    <source>
        <dbReference type="EMBL" id="KAH9322665.1"/>
    </source>
</evidence>
<name>A0AA38GKE3_TAXCH</name>
<dbReference type="PANTHER" id="PTHR47826">
    <property type="entry name" value="OS03G0164700 PROTEIN"/>
    <property type="match status" value="1"/>
</dbReference>
<evidence type="ECO:0000313" key="3">
    <source>
        <dbReference type="Proteomes" id="UP000824469"/>
    </source>
</evidence>
<dbReference type="PANTHER" id="PTHR47826:SF1">
    <property type="entry name" value="OS03G0164700 PROTEIN"/>
    <property type="match status" value="1"/>
</dbReference>
<comment type="caution">
    <text evidence="2">The sequence shown here is derived from an EMBL/GenBank/DDBJ whole genome shotgun (WGS) entry which is preliminary data.</text>
</comment>
<dbReference type="InterPro" id="IPR029056">
    <property type="entry name" value="Ribokinase-like"/>
</dbReference>
<dbReference type="OMA" id="TCAPAFK"/>
<proteinExistence type="predicted"/>
<keyword evidence="3" id="KW-1185">Reference proteome</keyword>
<dbReference type="Pfam" id="PF00294">
    <property type="entry name" value="PfkB"/>
    <property type="match status" value="1"/>
</dbReference>